<dbReference type="Gene3D" id="1.10.443.10">
    <property type="entry name" value="Intergrase catalytic core"/>
    <property type="match status" value="1"/>
</dbReference>
<dbReference type="SUPFAM" id="SSF56349">
    <property type="entry name" value="DNA breaking-rejoining enzymes"/>
    <property type="match status" value="1"/>
</dbReference>
<dbReference type="GO" id="GO:0006310">
    <property type="term" value="P:DNA recombination"/>
    <property type="evidence" value="ECO:0007669"/>
    <property type="project" value="UniProtKB-KW"/>
</dbReference>
<evidence type="ECO:0000259" key="5">
    <source>
        <dbReference type="PROSITE" id="PS51898"/>
    </source>
</evidence>
<accession>A0A9E5MMA3</accession>
<evidence type="ECO:0000256" key="4">
    <source>
        <dbReference type="ARBA" id="ARBA00023172"/>
    </source>
</evidence>
<keyword evidence="4" id="KW-0233">DNA recombination</keyword>
<comment type="similarity">
    <text evidence="1">Belongs to the 'phage' integrase family.</text>
</comment>
<dbReference type="InterPro" id="IPR050808">
    <property type="entry name" value="Phage_Integrase"/>
</dbReference>
<dbReference type="CDD" id="cd00801">
    <property type="entry name" value="INT_P4_C"/>
    <property type="match status" value="1"/>
</dbReference>
<dbReference type="Gene3D" id="3.30.160.390">
    <property type="entry name" value="Integrase, DNA-binding domain"/>
    <property type="match status" value="1"/>
</dbReference>
<evidence type="ECO:0000256" key="1">
    <source>
        <dbReference type="ARBA" id="ARBA00008857"/>
    </source>
</evidence>
<dbReference type="PANTHER" id="PTHR30629:SF2">
    <property type="entry name" value="PROPHAGE INTEGRASE INTS-RELATED"/>
    <property type="match status" value="1"/>
</dbReference>
<gene>
    <name evidence="6" type="ORF">G8770_14350</name>
</gene>
<name>A0A9E5MMA3_9GAMM</name>
<organism evidence="6 7">
    <name type="scientific">Pseudomaricurvus hydrocarbonicus</name>
    <dbReference type="NCBI Taxonomy" id="1470433"/>
    <lineage>
        <taxon>Bacteria</taxon>
        <taxon>Pseudomonadati</taxon>
        <taxon>Pseudomonadota</taxon>
        <taxon>Gammaproteobacteria</taxon>
        <taxon>Cellvibrionales</taxon>
        <taxon>Cellvibrionaceae</taxon>
        <taxon>Pseudomaricurvus</taxon>
    </lineage>
</organism>
<dbReference type="GO" id="GO:0015074">
    <property type="term" value="P:DNA integration"/>
    <property type="evidence" value="ECO:0007669"/>
    <property type="project" value="UniProtKB-KW"/>
</dbReference>
<dbReference type="Proteomes" id="UP000787472">
    <property type="component" value="Unassembled WGS sequence"/>
</dbReference>
<dbReference type="Pfam" id="PF00589">
    <property type="entry name" value="Phage_integrase"/>
    <property type="match status" value="1"/>
</dbReference>
<dbReference type="AlphaFoldDB" id="A0A9E5MMA3"/>
<dbReference type="RefSeq" id="WP_167188062.1">
    <property type="nucleotide sequence ID" value="NZ_JAAONZ010000011.1"/>
</dbReference>
<dbReference type="InterPro" id="IPR011010">
    <property type="entry name" value="DNA_brk_join_enz"/>
</dbReference>
<dbReference type="Pfam" id="PF13356">
    <property type="entry name" value="Arm-DNA-bind_3"/>
    <property type="match status" value="1"/>
</dbReference>
<keyword evidence="7" id="KW-1185">Reference proteome</keyword>
<dbReference type="PROSITE" id="PS51898">
    <property type="entry name" value="TYR_RECOMBINASE"/>
    <property type="match status" value="1"/>
</dbReference>
<keyword evidence="3" id="KW-0238">DNA-binding</keyword>
<dbReference type="EMBL" id="JAAONZ010000011">
    <property type="protein sequence ID" value="NHO66728.1"/>
    <property type="molecule type" value="Genomic_DNA"/>
</dbReference>
<evidence type="ECO:0000313" key="6">
    <source>
        <dbReference type="EMBL" id="NHO66728.1"/>
    </source>
</evidence>
<dbReference type="Pfam" id="PF22022">
    <property type="entry name" value="Phage_int_M"/>
    <property type="match status" value="1"/>
</dbReference>
<evidence type="ECO:0000313" key="7">
    <source>
        <dbReference type="Proteomes" id="UP000787472"/>
    </source>
</evidence>
<feature type="domain" description="Tyr recombinase" evidence="5">
    <location>
        <begin position="199"/>
        <end position="383"/>
    </location>
</feature>
<evidence type="ECO:0000256" key="2">
    <source>
        <dbReference type="ARBA" id="ARBA00022908"/>
    </source>
</evidence>
<dbReference type="InterPro" id="IPR053876">
    <property type="entry name" value="Phage_int_M"/>
</dbReference>
<dbReference type="InterPro" id="IPR010998">
    <property type="entry name" value="Integrase_recombinase_N"/>
</dbReference>
<dbReference type="GO" id="GO:0003677">
    <property type="term" value="F:DNA binding"/>
    <property type="evidence" value="ECO:0007669"/>
    <property type="project" value="UniProtKB-KW"/>
</dbReference>
<dbReference type="InterPro" id="IPR002104">
    <property type="entry name" value="Integrase_catalytic"/>
</dbReference>
<reference evidence="6" key="1">
    <citation type="submission" date="2020-03" db="EMBL/GenBank/DDBJ databases">
        <authorList>
            <person name="Guo F."/>
        </authorList>
    </citation>
    <scope>NUCLEOTIDE SEQUENCE</scope>
    <source>
        <strain evidence="6">JCM 30134</strain>
    </source>
</reference>
<dbReference type="InterPro" id="IPR025166">
    <property type="entry name" value="Integrase_DNA_bind_dom"/>
</dbReference>
<dbReference type="Gene3D" id="1.10.150.130">
    <property type="match status" value="1"/>
</dbReference>
<protein>
    <submittedName>
        <fullName evidence="6">Tyrosine-type recombinase/integrase</fullName>
    </submittedName>
</protein>
<sequence length="405" mass="46960">MLTDTKLRHLKPKEKLYKVKDRDGLYVAVTPKGTISFRYNYSINGRQETLTIGRYGNGGISLAEARDHLGEAKRKIAEGMSPAREKHRNKTRKNDISTFSEWAEAWLAKHIMAESTRKHRIIMYESKLKSSIGKLQLSEIMHEDFRALFNRIVNSGVPASALVTRDIVNLVYKWAIECGQNITNPVANLRPSSIVRLVPRDRVLVPKEIALMYRYLDRVNTSSQYRAALKLLLLTMVRKSELIQATWSEIDLKKARWIIPKERMKLRRDHVVYLSRQALELFETLYSWSMDSEYIFPSRNSSGKSMASSTLNILLKRVYDQAQIDGKSIEKFCPHDLRRTASTHLHEAGYNTDWIEKSLAHEQRGVRAVYNKAEYREQRTAMLQDWADMIDEWTIGRDQNSLPGR</sequence>
<keyword evidence="2" id="KW-0229">DNA integration</keyword>
<evidence type="ECO:0000256" key="3">
    <source>
        <dbReference type="ARBA" id="ARBA00023125"/>
    </source>
</evidence>
<dbReference type="InterPro" id="IPR038488">
    <property type="entry name" value="Integrase_DNA-bd_sf"/>
</dbReference>
<proteinExistence type="inferred from homology"/>
<dbReference type="InterPro" id="IPR013762">
    <property type="entry name" value="Integrase-like_cat_sf"/>
</dbReference>
<comment type="caution">
    <text evidence="6">The sequence shown here is derived from an EMBL/GenBank/DDBJ whole genome shotgun (WGS) entry which is preliminary data.</text>
</comment>
<dbReference type="PANTHER" id="PTHR30629">
    <property type="entry name" value="PROPHAGE INTEGRASE"/>
    <property type="match status" value="1"/>
</dbReference>